<sequence>MKGIRTARRSTSGPASVDGGLGQLLVCTEGFGFVGTRDGTAIRLRAGESVWTPPGEEHWHDATEGTMMCHHALLEVPDDGTEATTWLEPVTDEQYEQAQPA</sequence>
<dbReference type="PANTHER" id="PTHR43698">
    <property type="entry name" value="RIBD C-TERMINAL DOMAIN CONTAINING PROTEIN"/>
    <property type="match status" value="1"/>
</dbReference>
<dbReference type="SUPFAM" id="SSF51182">
    <property type="entry name" value="RmlC-like cupins"/>
    <property type="match status" value="1"/>
</dbReference>
<accession>A0A7Y9J4N8</accession>
<dbReference type="AlphaFoldDB" id="A0A7Y9J4N8"/>
<dbReference type="GO" id="GO:0051213">
    <property type="term" value="F:dioxygenase activity"/>
    <property type="evidence" value="ECO:0007669"/>
    <property type="project" value="UniProtKB-KW"/>
</dbReference>
<evidence type="ECO:0000313" key="3">
    <source>
        <dbReference type="Proteomes" id="UP000535890"/>
    </source>
</evidence>
<name>A0A7Y9J4N8_9PSEU</name>
<keyword evidence="3" id="KW-1185">Reference proteome</keyword>
<dbReference type="RefSeq" id="WP_179793001.1">
    <property type="nucleotide sequence ID" value="NZ_BAABHP010000004.1"/>
</dbReference>
<organism evidence="2 3">
    <name type="scientific">Actinomycetospora corticicola</name>
    <dbReference type="NCBI Taxonomy" id="663602"/>
    <lineage>
        <taxon>Bacteria</taxon>
        <taxon>Bacillati</taxon>
        <taxon>Actinomycetota</taxon>
        <taxon>Actinomycetes</taxon>
        <taxon>Pseudonocardiales</taxon>
        <taxon>Pseudonocardiaceae</taxon>
        <taxon>Actinomycetospora</taxon>
    </lineage>
</organism>
<gene>
    <name evidence="2" type="ORF">BJ983_001223</name>
</gene>
<feature type="region of interest" description="Disordered" evidence="1">
    <location>
        <begin position="1"/>
        <end position="20"/>
    </location>
</feature>
<evidence type="ECO:0000313" key="2">
    <source>
        <dbReference type="EMBL" id="NYD35121.1"/>
    </source>
</evidence>
<dbReference type="InterPro" id="IPR011051">
    <property type="entry name" value="RmlC_Cupin_sf"/>
</dbReference>
<comment type="caution">
    <text evidence="2">The sequence shown here is derived from an EMBL/GenBank/DDBJ whole genome shotgun (WGS) entry which is preliminary data.</text>
</comment>
<dbReference type="Proteomes" id="UP000535890">
    <property type="component" value="Unassembled WGS sequence"/>
</dbReference>
<dbReference type="InterPro" id="IPR014710">
    <property type="entry name" value="RmlC-like_jellyroll"/>
</dbReference>
<keyword evidence="2" id="KW-0560">Oxidoreductase</keyword>
<dbReference type="PANTHER" id="PTHR43698:SF1">
    <property type="entry name" value="BLL4564 PROTEIN"/>
    <property type="match status" value="1"/>
</dbReference>
<dbReference type="EMBL" id="JACCBN010000001">
    <property type="protein sequence ID" value="NYD35121.1"/>
    <property type="molecule type" value="Genomic_DNA"/>
</dbReference>
<keyword evidence="2" id="KW-0223">Dioxygenase</keyword>
<proteinExistence type="predicted"/>
<protein>
    <submittedName>
        <fullName evidence="2">Quercetin dioxygenase-like cupin family protein</fullName>
    </submittedName>
</protein>
<evidence type="ECO:0000256" key="1">
    <source>
        <dbReference type="SAM" id="MobiDB-lite"/>
    </source>
</evidence>
<dbReference type="Gene3D" id="2.60.120.10">
    <property type="entry name" value="Jelly Rolls"/>
    <property type="match status" value="1"/>
</dbReference>
<reference evidence="2 3" key="1">
    <citation type="submission" date="2020-07" db="EMBL/GenBank/DDBJ databases">
        <title>Sequencing the genomes of 1000 actinobacteria strains.</title>
        <authorList>
            <person name="Klenk H.-P."/>
        </authorList>
    </citation>
    <scope>NUCLEOTIDE SEQUENCE [LARGE SCALE GENOMIC DNA]</scope>
    <source>
        <strain evidence="2 3">DSM 45772</strain>
    </source>
</reference>